<evidence type="ECO:0000256" key="4">
    <source>
        <dbReference type="ARBA" id="ARBA00022989"/>
    </source>
</evidence>
<dbReference type="AlphaFoldDB" id="A0A1C4AHT6"/>
<keyword evidence="3 6" id="KW-0812">Transmembrane</keyword>
<keyword evidence="10" id="KW-1185">Reference proteome</keyword>
<feature type="transmembrane region" description="Helical" evidence="6">
    <location>
        <begin position="296"/>
        <end position="314"/>
    </location>
</feature>
<proteinExistence type="predicted"/>
<accession>A0A1C4AHT6</accession>
<sequence length="447" mass="47864">MNTMLDLFSSINAVVIAVICMLILSLCRVHVVISLIIGAFVGGLFSHLSLKETIDAFNTGISNGANIALSYAMLGAFAVAISKSGLPELLADKAIQQLTTSNAKKRIKWLLIIIIALVSISSQNVIPIHIAFIPLLIPPLLYVMSKLQLDRRMIACIMTFGLITPYMFLPVGFGNIFLNQILLKNITTSGMDVSHVNVMHAMAIPALGMFVGLLWAIFVSYRKPREYKLIHEQTNLDALNNVNKRSLIVSLLAIILSFTVQLYTGSMILGALIGFICFIVSGSIKWGEADGVFTDGIKMMAMIGFVMISAQGFAEVLKQTHEIEPLVNNSAALFAGNKVIAAFVMMLIGLVITLGIGSSFSTVPIIAAVYVPLCVQLGFSPIATVCLIGASGAIGDAGSPPSDTILATSAGLNSDGQHDHIRDSVIPTFTHFNIPLFIAGWIGSLIL</sequence>
<dbReference type="Pfam" id="PF03553">
    <property type="entry name" value="Na_H_antiporter"/>
    <property type="match status" value="1"/>
</dbReference>
<comment type="subcellular location">
    <subcellularLocation>
        <location evidence="1">Cell membrane</location>
        <topology evidence="1">Multi-pass membrane protein</topology>
    </subcellularLocation>
</comment>
<evidence type="ECO:0000313" key="9">
    <source>
        <dbReference type="EMBL" id="SCB94212.1"/>
    </source>
</evidence>
<feature type="transmembrane region" description="Helical" evidence="6">
    <location>
        <begin position="157"/>
        <end position="178"/>
    </location>
</feature>
<name>A0A1C4AHT6_9GAMM</name>
<dbReference type="RefSeq" id="WP_209435734.1">
    <property type="nucleotide sequence ID" value="NZ_FMBA01000011.1"/>
</dbReference>
<feature type="transmembrane region" description="Helical" evidence="6">
    <location>
        <begin position="68"/>
        <end position="86"/>
    </location>
</feature>
<evidence type="ECO:0008006" key="11">
    <source>
        <dbReference type="Google" id="ProtNLM"/>
    </source>
</evidence>
<evidence type="ECO:0000256" key="1">
    <source>
        <dbReference type="ARBA" id="ARBA00004651"/>
    </source>
</evidence>
<evidence type="ECO:0000256" key="2">
    <source>
        <dbReference type="ARBA" id="ARBA00022475"/>
    </source>
</evidence>
<keyword evidence="4 6" id="KW-1133">Transmembrane helix</keyword>
<evidence type="ECO:0000256" key="5">
    <source>
        <dbReference type="ARBA" id="ARBA00023136"/>
    </source>
</evidence>
<evidence type="ECO:0000256" key="6">
    <source>
        <dbReference type="SAM" id="Phobius"/>
    </source>
</evidence>
<dbReference type="Pfam" id="PF13726">
    <property type="entry name" value="Na_H_antiport_2"/>
    <property type="match status" value="1"/>
</dbReference>
<keyword evidence="2" id="KW-1003">Cell membrane</keyword>
<organism evidence="9 10">
    <name type="scientific">Gilliamella intestini</name>
    <dbReference type="NCBI Taxonomy" id="1798183"/>
    <lineage>
        <taxon>Bacteria</taxon>
        <taxon>Pseudomonadati</taxon>
        <taxon>Pseudomonadota</taxon>
        <taxon>Gammaproteobacteria</taxon>
        <taxon>Orbales</taxon>
        <taxon>Orbaceae</taxon>
        <taxon>Gilliamella</taxon>
    </lineage>
</organism>
<protein>
    <recommendedName>
        <fullName evidence="11">Na+/H+ antiporter NhaC</fullName>
    </recommendedName>
</protein>
<dbReference type="GO" id="GO:0005886">
    <property type="term" value="C:plasma membrane"/>
    <property type="evidence" value="ECO:0007669"/>
    <property type="project" value="UniProtKB-SubCell"/>
</dbReference>
<feature type="transmembrane region" description="Helical" evidence="6">
    <location>
        <begin position="334"/>
        <end position="356"/>
    </location>
</feature>
<keyword evidence="5 6" id="KW-0472">Membrane</keyword>
<feature type="transmembrane region" description="Helical" evidence="6">
    <location>
        <begin position="31"/>
        <end position="48"/>
    </location>
</feature>
<dbReference type="Proteomes" id="UP000199698">
    <property type="component" value="Unassembled WGS sequence"/>
</dbReference>
<evidence type="ECO:0000313" key="10">
    <source>
        <dbReference type="Proteomes" id="UP000199698"/>
    </source>
</evidence>
<dbReference type="PANTHER" id="PTHR37821">
    <property type="entry name" value="AMINO ACID TRANSPORTER YUIF-RELATED"/>
    <property type="match status" value="1"/>
</dbReference>
<feature type="transmembrane region" description="Helical" evidence="6">
    <location>
        <begin position="266"/>
        <end position="284"/>
    </location>
</feature>
<feature type="transmembrane region" description="Helical" evidence="6">
    <location>
        <begin position="368"/>
        <end position="394"/>
    </location>
</feature>
<dbReference type="PANTHER" id="PTHR37821:SF1">
    <property type="entry name" value="AMINO ACID TRANSPORTER YUIF-RELATED"/>
    <property type="match status" value="1"/>
</dbReference>
<dbReference type="InterPro" id="IPR052576">
    <property type="entry name" value="AA_Transporter-Related"/>
</dbReference>
<dbReference type="EMBL" id="FMBA01000011">
    <property type="protein sequence ID" value="SCB94212.1"/>
    <property type="molecule type" value="Genomic_DNA"/>
</dbReference>
<feature type="transmembrane region" description="Helical" evidence="6">
    <location>
        <begin position="6"/>
        <end position="24"/>
    </location>
</feature>
<feature type="transmembrane region" description="Helical" evidence="6">
    <location>
        <begin position="107"/>
        <end position="122"/>
    </location>
</feature>
<evidence type="ECO:0000256" key="3">
    <source>
        <dbReference type="ARBA" id="ARBA00022692"/>
    </source>
</evidence>
<dbReference type="STRING" id="1798183.GA0061080_101123"/>
<reference evidence="10" key="1">
    <citation type="submission" date="2016-08" db="EMBL/GenBank/DDBJ databases">
        <authorList>
            <person name="Varghese N."/>
            <person name="Submissions Spin"/>
        </authorList>
    </citation>
    <scope>NUCLEOTIDE SEQUENCE [LARGE SCALE GENOMIC DNA]</scope>
    <source>
        <strain evidence="10">R-53144</strain>
    </source>
</reference>
<dbReference type="InterPro" id="IPR032813">
    <property type="entry name" value="Na_H_antiport_N"/>
</dbReference>
<gene>
    <name evidence="9" type="ORF">GA0061080_101123</name>
</gene>
<evidence type="ECO:0000259" key="8">
    <source>
        <dbReference type="Pfam" id="PF13726"/>
    </source>
</evidence>
<feature type="transmembrane region" description="Helical" evidence="6">
    <location>
        <begin position="242"/>
        <end position="260"/>
    </location>
</feature>
<feature type="transmembrane region" description="Helical" evidence="6">
    <location>
        <begin position="198"/>
        <end position="221"/>
    </location>
</feature>
<evidence type="ECO:0000259" key="7">
    <source>
        <dbReference type="Pfam" id="PF03553"/>
    </source>
</evidence>
<feature type="domain" description="Na+/H+ antiporter NhaC-like C-terminal" evidence="7">
    <location>
        <begin position="158"/>
        <end position="441"/>
    </location>
</feature>
<dbReference type="InterPro" id="IPR018461">
    <property type="entry name" value="Na/H_Antiport_NhaC-like_C"/>
</dbReference>
<feature type="domain" description="Putative Na+/H+ antiporter N-terminal" evidence="8">
    <location>
        <begin position="12"/>
        <end position="97"/>
    </location>
</feature>